<name>A0A2K1YSS8_POPTR</name>
<dbReference type="EMBL" id="CM009299">
    <property type="protein sequence ID" value="PNT16082.1"/>
    <property type="molecule type" value="Genomic_DNA"/>
</dbReference>
<gene>
    <name evidence="1" type="ORF">POPTR_010G120000</name>
</gene>
<dbReference type="EMBL" id="CM009299">
    <property type="protein sequence ID" value="PNT16083.1"/>
    <property type="molecule type" value="Genomic_DNA"/>
</dbReference>
<protein>
    <submittedName>
        <fullName evidence="1">Uncharacterized protein</fullName>
    </submittedName>
</protein>
<reference evidence="1" key="2">
    <citation type="submission" date="2017-07" db="EMBL/GenBank/DDBJ databases">
        <title>WGS assembly of Populus trichocarpa.</title>
        <authorList>
            <person name="Tuskan G."/>
            <person name="Difazio S."/>
            <person name="Jansson S."/>
            <person name="Bohlmann J."/>
            <person name="Grigoriev I."/>
            <person name="Hellsten U."/>
            <person name="Putnam N."/>
            <person name="Ralph S."/>
            <person name="Rombauts S."/>
            <person name="Salamov A."/>
            <person name="Schein J."/>
            <person name="Sterck L."/>
            <person name="Aerts A."/>
            <person name="Bhalerao R."/>
            <person name="Bhalerao R."/>
            <person name="Blaudez D."/>
            <person name="Boerjan W."/>
            <person name="Brun A."/>
            <person name="Brunner A."/>
            <person name="Busov V."/>
            <person name="Campbell M."/>
            <person name="Carlson J."/>
            <person name="Chalot M."/>
            <person name="Chapman J."/>
            <person name="Chen G."/>
            <person name="Cooper D."/>
            <person name="Coutinho P."/>
            <person name="Couturier J."/>
            <person name="Covert S."/>
            <person name="Cronk Q."/>
            <person name="Cunningham R."/>
            <person name="Davis J."/>
            <person name="Degroeve S."/>
            <person name="Dejardin A."/>
            <person name="Depamphilis C."/>
            <person name="Detter J."/>
            <person name="Dirks B."/>
            <person name="Dubchak I."/>
            <person name="Duplessis S."/>
            <person name="Ehlting J."/>
            <person name="Ellis B."/>
            <person name="Gendler K."/>
            <person name="Goodstein D."/>
            <person name="Gribskov M."/>
            <person name="Grimwood J."/>
            <person name="Groover A."/>
            <person name="Gunter L."/>
            <person name="Hamberger B."/>
            <person name="Heinze B."/>
            <person name="Helariutta Y."/>
            <person name="Henrissat B."/>
            <person name="Holligan D."/>
            <person name="Holt R."/>
            <person name="Huang W."/>
            <person name="Islam-Faridi N."/>
            <person name="Jones S."/>
            <person name="Jones-Rhoades M."/>
            <person name="Jorgensen R."/>
            <person name="Joshi C."/>
            <person name="Kangasjarvi J."/>
            <person name="Karlsson J."/>
            <person name="Kelleher C."/>
            <person name="Kirkpatrick R."/>
            <person name="Kirst M."/>
            <person name="Kohler A."/>
            <person name="Kalluri U."/>
            <person name="Larimer F."/>
            <person name="Leebens-Mack J."/>
            <person name="Leple J."/>
            <person name="Locascio P."/>
            <person name="Lou Y."/>
            <person name="Lucas S."/>
            <person name="Martin F."/>
            <person name="Montanini B."/>
            <person name="Napoli C."/>
            <person name="Nelson D."/>
            <person name="Nelson C."/>
            <person name="Nieminen K."/>
            <person name="Nilsson O."/>
            <person name="Pereda V."/>
            <person name="Peter G."/>
            <person name="Philippe R."/>
            <person name="Pilate G."/>
            <person name="Poliakov A."/>
            <person name="Razumovskaya J."/>
            <person name="Richardson P."/>
            <person name="Rinaldi C."/>
            <person name="Ritland K."/>
            <person name="Rouze P."/>
            <person name="Ryaboy D."/>
            <person name="Schmutz J."/>
            <person name="Schrader J."/>
            <person name="Segerman B."/>
            <person name="Shin H."/>
            <person name="Siddiqui A."/>
            <person name="Sterky F."/>
            <person name="Terry A."/>
            <person name="Tsai C."/>
            <person name="Uberbacher E."/>
            <person name="Unneberg P."/>
            <person name="Vahala J."/>
            <person name="Wall K."/>
            <person name="Wessler S."/>
            <person name="Yang G."/>
            <person name="Yin T."/>
            <person name="Douglas C."/>
            <person name="Marra M."/>
            <person name="Sandberg G."/>
            <person name="Van De Peer Y."/>
            <person name="Rokhsar D."/>
        </authorList>
    </citation>
    <scope>NUCLEOTIDE SEQUENCE</scope>
    <source>
        <strain evidence="1">Nisqually-1</strain>
    </source>
</reference>
<evidence type="ECO:0000313" key="2">
    <source>
        <dbReference type="Proteomes" id="UP000006729"/>
    </source>
</evidence>
<proteinExistence type="predicted"/>
<dbReference type="AlphaFoldDB" id="A0A2K1YSS8"/>
<sequence>MDMVQVSNVKIIPCFHEEILKMGTSSEILIFRSAVMWLSIFKTIRLLYLI</sequence>
<evidence type="ECO:0000313" key="1">
    <source>
        <dbReference type="EMBL" id="PNT16082.1"/>
    </source>
</evidence>
<dbReference type="Gramene" id="Potri.010G120000.4.v4.1">
    <property type="protein sequence ID" value="Potri.010G120000.4.v4.1"/>
    <property type="gene ID" value="Potri.010G120000.v4.1"/>
</dbReference>
<keyword evidence="2" id="KW-1185">Reference proteome</keyword>
<organism evidence="1 2">
    <name type="scientific">Populus trichocarpa</name>
    <name type="common">Western balsam poplar</name>
    <name type="synonym">Populus balsamifera subsp. trichocarpa</name>
    <dbReference type="NCBI Taxonomy" id="3694"/>
    <lineage>
        <taxon>Eukaryota</taxon>
        <taxon>Viridiplantae</taxon>
        <taxon>Streptophyta</taxon>
        <taxon>Embryophyta</taxon>
        <taxon>Tracheophyta</taxon>
        <taxon>Spermatophyta</taxon>
        <taxon>Magnoliopsida</taxon>
        <taxon>eudicotyledons</taxon>
        <taxon>Gunneridae</taxon>
        <taxon>Pentapetalae</taxon>
        <taxon>rosids</taxon>
        <taxon>fabids</taxon>
        <taxon>Malpighiales</taxon>
        <taxon>Salicaceae</taxon>
        <taxon>Saliceae</taxon>
        <taxon>Populus</taxon>
    </lineage>
</organism>
<accession>A0A2K1YSS8</accession>
<dbReference type="Proteomes" id="UP000006729">
    <property type="component" value="Chromosome 10"/>
</dbReference>
<reference evidence="1 2" key="1">
    <citation type="journal article" date="2006" name="Science">
        <title>The genome of black cottonwood, Populus trichocarpa (Torr. &amp; Gray).</title>
        <authorList>
            <person name="Tuskan G.A."/>
            <person name="Difazio S."/>
            <person name="Jansson S."/>
            <person name="Bohlmann J."/>
            <person name="Grigoriev I."/>
            <person name="Hellsten U."/>
            <person name="Putnam N."/>
            <person name="Ralph S."/>
            <person name="Rombauts S."/>
            <person name="Salamov A."/>
            <person name="Schein J."/>
            <person name="Sterck L."/>
            <person name="Aerts A."/>
            <person name="Bhalerao R.R."/>
            <person name="Bhalerao R.P."/>
            <person name="Blaudez D."/>
            <person name="Boerjan W."/>
            <person name="Brun A."/>
            <person name="Brunner A."/>
            <person name="Busov V."/>
            <person name="Campbell M."/>
            <person name="Carlson J."/>
            <person name="Chalot M."/>
            <person name="Chapman J."/>
            <person name="Chen G.L."/>
            <person name="Cooper D."/>
            <person name="Coutinho P.M."/>
            <person name="Couturier J."/>
            <person name="Covert S."/>
            <person name="Cronk Q."/>
            <person name="Cunningham R."/>
            <person name="Davis J."/>
            <person name="Degroeve S."/>
            <person name="Dejardin A."/>
            <person name="Depamphilis C."/>
            <person name="Detter J."/>
            <person name="Dirks B."/>
            <person name="Dubchak I."/>
            <person name="Duplessis S."/>
            <person name="Ehlting J."/>
            <person name="Ellis B."/>
            <person name="Gendler K."/>
            <person name="Goodstein D."/>
            <person name="Gribskov M."/>
            <person name="Grimwood J."/>
            <person name="Groover A."/>
            <person name="Gunter L."/>
            <person name="Hamberger B."/>
            <person name="Heinze B."/>
            <person name="Helariutta Y."/>
            <person name="Henrissat B."/>
            <person name="Holligan D."/>
            <person name="Holt R."/>
            <person name="Huang W."/>
            <person name="Islam-Faridi N."/>
            <person name="Jones S."/>
            <person name="Jones-Rhoades M."/>
            <person name="Jorgensen R."/>
            <person name="Joshi C."/>
            <person name="Kangasjarvi J."/>
            <person name="Karlsson J."/>
            <person name="Kelleher C."/>
            <person name="Kirkpatrick R."/>
            <person name="Kirst M."/>
            <person name="Kohler A."/>
            <person name="Kalluri U."/>
            <person name="Larimer F."/>
            <person name="Leebens-Mack J."/>
            <person name="Leple J.C."/>
            <person name="Locascio P."/>
            <person name="Lou Y."/>
            <person name="Lucas S."/>
            <person name="Martin F."/>
            <person name="Montanini B."/>
            <person name="Napoli C."/>
            <person name="Nelson D.R."/>
            <person name="Nelson C."/>
            <person name="Nieminen K."/>
            <person name="Nilsson O."/>
            <person name="Pereda V."/>
            <person name="Peter G."/>
            <person name="Philippe R."/>
            <person name="Pilate G."/>
            <person name="Poliakov A."/>
            <person name="Razumovskaya J."/>
            <person name="Richardson P."/>
            <person name="Rinaldi C."/>
            <person name="Ritland K."/>
            <person name="Rouze P."/>
            <person name="Ryaboy D."/>
            <person name="Schmutz J."/>
            <person name="Schrader J."/>
            <person name="Segerman B."/>
            <person name="Shin H."/>
            <person name="Siddiqui A."/>
            <person name="Sterky F."/>
            <person name="Terry A."/>
            <person name="Tsai C.J."/>
            <person name="Uberbacher E."/>
            <person name="Unneberg P."/>
            <person name="Vahala J."/>
            <person name="Wall K."/>
            <person name="Wessler S."/>
            <person name="Yang G."/>
            <person name="Yin T."/>
            <person name="Douglas C."/>
            <person name="Marra M."/>
            <person name="Sandberg G."/>
            <person name="Van de Peer Y."/>
            <person name="Rokhsar D."/>
        </authorList>
    </citation>
    <scope>NUCLEOTIDE SEQUENCE [LARGE SCALE GENOMIC DNA]</scope>
    <source>
        <strain evidence="2">cv. Nisqually</strain>
        <strain evidence="1">Nisqually-1</strain>
    </source>
</reference>